<dbReference type="GO" id="GO:0006935">
    <property type="term" value="P:chemotaxis"/>
    <property type="evidence" value="ECO:0007669"/>
    <property type="project" value="UniProtKB-KW"/>
</dbReference>
<dbReference type="InterPro" id="IPR051310">
    <property type="entry name" value="MCP_chemotaxis"/>
</dbReference>
<evidence type="ECO:0000256" key="7">
    <source>
        <dbReference type="ARBA" id="ARBA00029447"/>
    </source>
</evidence>
<feature type="transmembrane region" description="Helical" evidence="11">
    <location>
        <begin position="190"/>
        <end position="209"/>
    </location>
</feature>
<comment type="similarity">
    <text evidence="7">Belongs to the methyl-accepting chemotaxis (MCP) protein family.</text>
</comment>
<dbReference type="Gene3D" id="6.10.340.10">
    <property type="match status" value="1"/>
</dbReference>
<keyword evidence="9" id="KW-0175">Coiled coil</keyword>
<dbReference type="SMART" id="SM00304">
    <property type="entry name" value="HAMP"/>
    <property type="match status" value="2"/>
</dbReference>
<keyword evidence="2" id="KW-1003">Cell membrane</keyword>
<keyword evidence="5 11" id="KW-1133">Transmembrane helix</keyword>
<feature type="region of interest" description="Disordered" evidence="10">
    <location>
        <begin position="265"/>
        <end position="288"/>
    </location>
</feature>
<dbReference type="PANTHER" id="PTHR43531">
    <property type="entry name" value="PROTEIN ICFG"/>
    <property type="match status" value="1"/>
</dbReference>
<dbReference type="RefSeq" id="WP_171219439.1">
    <property type="nucleotide sequence ID" value="NZ_JABEPP010000004.1"/>
</dbReference>
<evidence type="ECO:0000313" key="15">
    <source>
        <dbReference type="Proteomes" id="UP000564885"/>
    </source>
</evidence>
<evidence type="ECO:0000256" key="3">
    <source>
        <dbReference type="ARBA" id="ARBA00022500"/>
    </source>
</evidence>
<dbReference type="Pfam" id="PF00672">
    <property type="entry name" value="HAMP"/>
    <property type="match status" value="2"/>
</dbReference>
<evidence type="ECO:0000256" key="2">
    <source>
        <dbReference type="ARBA" id="ARBA00022475"/>
    </source>
</evidence>
<evidence type="ECO:0000256" key="1">
    <source>
        <dbReference type="ARBA" id="ARBA00004651"/>
    </source>
</evidence>
<evidence type="ECO:0000256" key="6">
    <source>
        <dbReference type="ARBA" id="ARBA00023136"/>
    </source>
</evidence>
<evidence type="ECO:0000256" key="4">
    <source>
        <dbReference type="ARBA" id="ARBA00022692"/>
    </source>
</evidence>
<dbReference type="SUPFAM" id="SSF158472">
    <property type="entry name" value="HAMP domain-like"/>
    <property type="match status" value="1"/>
</dbReference>
<evidence type="ECO:0000256" key="5">
    <source>
        <dbReference type="ARBA" id="ARBA00022989"/>
    </source>
</evidence>
<dbReference type="SUPFAM" id="SSF58104">
    <property type="entry name" value="Methyl-accepting chemotaxis protein (MCP) signaling domain"/>
    <property type="match status" value="1"/>
</dbReference>
<dbReference type="InterPro" id="IPR004090">
    <property type="entry name" value="Chemotax_Me-accpt_rcpt"/>
</dbReference>
<comment type="subcellular location">
    <subcellularLocation>
        <location evidence="1">Cell membrane</location>
        <topology evidence="1">Multi-pass membrane protein</topology>
    </subcellularLocation>
</comment>
<keyword evidence="8" id="KW-0807">Transducer</keyword>
<keyword evidence="3" id="KW-0145">Chemotaxis</keyword>
<dbReference type="InterPro" id="IPR029151">
    <property type="entry name" value="Sensor-like_sf"/>
</dbReference>
<dbReference type="InterPro" id="IPR003660">
    <property type="entry name" value="HAMP_dom"/>
</dbReference>
<evidence type="ECO:0000259" key="13">
    <source>
        <dbReference type="PROSITE" id="PS50885"/>
    </source>
</evidence>
<gene>
    <name evidence="14" type="ORF">HJG44_16615</name>
</gene>
<dbReference type="GO" id="GO:0007165">
    <property type="term" value="P:signal transduction"/>
    <property type="evidence" value="ECO:0007669"/>
    <property type="project" value="UniProtKB-KW"/>
</dbReference>
<feature type="region of interest" description="Disordered" evidence="10">
    <location>
        <begin position="598"/>
        <end position="646"/>
    </location>
</feature>
<feature type="domain" description="HAMP" evidence="13">
    <location>
        <begin position="210"/>
        <end position="263"/>
    </location>
</feature>
<accession>A0A849IDE7</accession>
<dbReference type="InterPro" id="IPR033463">
    <property type="entry name" value="sCache_3"/>
</dbReference>
<dbReference type="Pfam" id="PF00015">
    <property type="entry name" value="MCPsignal"/>
    <property type="match status" value="1"/>
</dbReference>
<feature type="domain" description="HAMP" evidence="13">
    <location>
        <begin position="291"/>
        <end position="343"/>
    </location>
</feature>
<evidence type="ECO:0000256" key="11">
    <source>
        <dbReference type="SAM" id="Phobius"/>
    </source>
</evidence>
<comment type="caution">
    <text evidence="14">The sequence shown here is derived from an EMBL/GenBank/DDBJ whole genome shotgun (WGS) entry which is preliminary data.</text>
</comment>
<dbReference type="PANTHER" id="PTHR43531:SF11">
    <property type="entry name" value="METHYL-ACCEPTING CHEMOTAXIS PROTEIN 3"/>
    <property type="match status" value="1"/>
</dbReference>
<evidence type="ECO:0000256" key="9">
    <source>
        <dbReference type="SAM" id="Coils"/>
    </source>
</evidence>
<keyword evidence="6 11" id="KW-0472">Membrane</keyword>
<dbReference type="InterPro" id="IPR004089">
    <property type="entry name" value="MCPsignal_dom"/>
</dbReference>
<feature type="domain" description="Methyl-accepting transducer" evidence="12">
    <location>
        <begin position="348"/>
        <end position="577"/>
    </location>
</feature>
<dbReference type="PROSITE" id="PS50111">
    <property type="entry name" value="CHEMOTAXIS_TRANSDUC_2"/>
    <property type="match status" value="1"/>
</dbReference>
<evidence type="ECO:0000313" key="14">
    <source>
        <dbReference type="EMBL" id="NNM74007.1"/>
    </source>
</evidence>
<dbReference type="EMBL" id="JABEPP010000004">
    <property type="protein sequence ID" value="NNM74007.1"/>
    <property type="molecule type" value="Genomic_DNA"/>
</dbReference>
<proteinExistence type="inferred from homology"/>
<keyword evidence="4 11" id="KW-0812">Transmembrane</keyword>
<dbReference type="CDD" id="cd06225">
    <property type="entry name" value="HAMP"/>
    <property type="match status" value="1"/>
</dbReference>
<evidence type="ECO:0000256" key="8">
    <source>
        <dbReference type="PROSITE-ProRule" id="PRU00284"/>
    </source>
</evidence>
<feature type="coiled-coil region" evidence="9">
    <location>
        <begin position="360"/>
        <end position="387"/>
    </location>
</feature>
<dbReference type="PROSITE" id="PS50885">
    <property type="entry name" value="HAMP"/>
    <property type="match status" value="2"/>
</dbReference>
<reference evidence="14 15" key="1">
    <citation type="submission" date="2020-04" db="EMBL/GenBank/DDBJ databases">
        <title>Enterovirga sp. isolate from soil.</title>
        <authorList>
            <person name="Chea S."/>
            <person name="Kim D.-U."/>
        </authorList>
    </citation>
    <scope>NUCLEOTIDE SEQUENCE [LARGE SCALE GENOMIC DNA]</scope>
    <source>
        <strain evidence="14 15">DB1703</strain>
    </source>
</reference>
<dbReference type="Proteomes" id="UP000564885">
    <property type="component" value="Unassembled WGS sequence"/>
</dbReference>
<dbReference type="SUPFAM" id="SSF103190">
    <property type="entry name" value="Sensory domain-like"/>
    <property type="match status" value="1"/>
</dbReference>
<name>A0A849IDE7_9HYPH</name>
<dbReference type="Pfam" id="PF17202">
    <property type="entry name" value="sCache_3_3"/>
    <property type="match status" value="1"/>
</dbReference>
<dbReference type="GO" id="GO:0004888">
    <property type="term" value="F:transmembrane signaling receptor activity"/>
    <property type="evidence" value="ECO:0007669"/>
    <property type="project" value="InterPro"/>
</dbReference>
<dbReference type="CDD" id="cd11386">
    <property type="entry name" value="MCP_signal"/>
    <property type="match status" value="1"/>
</dbReference>
<evidence type="ECO:0000259" key="12">
    <source>
        <dbReference type="PROSITE" id="PS50111"/>
    </source>
</evidence>
<evidence type="ECO:0000256" key="10">
    <source>
        <dbReference type="SAM" id="MobiDB-lite"/>
    </source>
</evidence>
<feature type="transmembrane region" description="Helical" evidence="11">
    <location>
        <begin position="12"/>
        <end position="33"/>
    </location>
</feature>
<keyword evidence="15" id="KW-1185">Reference proteome</keyword>
<organism evidence="14 15">
    <name type="scientific">Enterovirga aerilata</name>
    <dbReference type="NCBI Taxonomy" id="2730920"/>
    <lineage>
        <taxon>Bacteria</taxon>
        <taxon>Pseudomonadati</taxon>
        <taxon>Pseudomonadota</taxon>
        <taxon>Alphaproteobacteria</taxon>
        <taxon>Hyphomicrobiales</taxon>
        <taxon>Methylobacteriaceae</taxon>
        <taxon>Enterovirga</taxon>
    </lineage>
</organism>
<sequence length="646" mass="68866">MLHRLKSLTVATRVLAAVVLSLVVLGAGTYLTIRSISIESAERQAVERQHANMRVAWDVLRSYGGEFRLADGKLLAGDRVLNGFFEPVDRVKELVGGTATVFMGDERVTTNVRKPDGGRAVGTRLAPGPVYDAVLKRGEAFYGQADILGTPFFTAYDPIKDASGRIVGVLYVGIPKAEFFGPVEEMDRRMLIVCAGLTLLIGAACFLYTRRLFRPVGEIAGAMERLAEGDLDAQIGHTARRDEIGRMARAVEVFKANGLALRRREREAAEQRSMTEEERARHEAAREAASREQRAVVAAIGTGLVHLAEGDLAYRLTEVFPGEYRKLGDDFNRAVEKLQDTMRTIVGRTHGIHAGTREIGEAASELAKRTEQQAAALEETAAALDEITATVRKTAEGANHAREVVSTAKTDADRSGDVVARAVSAMTEIERSAGQISSIIGVIDEIAFQTNLLALNAGVEAARAGEAGKGFAVVASEVRALAQRSAGAAKEIKTLITASAAQVASGVGLVGETGEALNRIAARVAEINGIVAEIAGSAKEQAIGLAEVNTAVNQMDQMTQQNAAMVEQSTAASHALSSEAEELAGLVGRFRLGEATVTQLHPQPARARPVQGATVTPLRPVPARSGAARKALPVQSPQQEEGWEEF</sequence>
<dbReference type="GO" id="GO:0005886">
    <property type="term" value="C:plasma membrane"/>
    <property type="evidence" value="ECO:0007669"/>
    <property type="project" value="UniProtKB-SubCell"/>
</dbReference>
<dbReference type="FunFam" id="1.10.287.950:FF:000001">
    <property type="entry name" value="Methyl-accepting chemotaxis sensory transducer"/>
    <property type="match status" value="1"/>
</dbReference>
<protein>
    <submittedName>
        <fullName evidence="14">Methyl-accepting chemotaxis protein</fullName>
    </submittedName>
</protein>
<dbReference type="SMART" id="SM00283">
    <property type="entry name" value="MA"/>
    <property type="match status" value="1"/>
</dbReference>
<dbReference type="AlphaFoldDB" id="A0A849IDE7"/>
<dbReference type="PRINTS" id="PR00260">
    <property type="entry name" value="CHEMTRNSDUCR"/>
</dbReference>
<dbReference type="Gene3D" id="1.10.287.950">
    <property type="entry name" value="Methyl-accepting chemotaxis protein"/>
    <property type="match status" value="1"/>
</dbReference>